<accession>A0A9K3NDE7</accession>
<dbReference type="Gramene" id="mRNA:HanXRQr2_Chr08g0350151">
    <property type="protein sequence ID" value="mRNA:HanXRQr2_Chr08g0350151"/>
    <property type="gene ID" value="HanXRQr2_Chr08g0350151"/>
</dbReference>
<protein>
    <submittedName>
        <fullName evidence="1">Uncharacterized protein</fullName>
    </submittedName>
</protein>
<evidence type="ECO:0000313" key="1">
    <source>
        <dbReference type="EMBL" id="KAF5796327.1"/>
    </source>
</evidence>
<evidence type="ECO:0000313" key="2">
    <source>
        <dbReference type="Proteomes" id="UP000215914"/>
    </source>
</evidence>
<name>A0A9K3NDE7_HELAN</name>
<proteinExistence type="predicted"/>
<keyword evidence="2" id="KW-1185">Reference proteome</keyword>
<dbReference type="AlphaFoldDB" id="A0A9K3NDE7"/>
<reference evidence="1" key="1">
    <citation type="journal article" date="2017" name="Nature">
        <title>The sunflower genome provides insights into oil metabolism, flowering and Asterid evolution.</title>
        <authorList>
            <person name="Badouin H."/>
            <person name="Gouzy J."/>
            <person name="Grassa C.J."/>
            <person name="Murat F."/>
            <person name="Staton S.E."/>
            <person name="Cottret L."/>
            <person name="Lelandais-Briere C."/>
            <person name="Owens G.L."/>
            <person name="Carrere S."/>
            <person name="Mayjonade B."/>
            <person name="Legrand L."/>
            <person name="Gill N."/>
            <person name="Kane N.C."/>
            <person name="Bowers J.E."/>
            <person name="Hubner S."/>
            <person name="Bellec A."/>
            <person name="Berard A."/>
            <person name="Berges H."/>
            <person name="Blanchet N."/>
            <person name="Boniface M.C."/>
            <person name="Brunel D."/>
            <person name="Catrice O."/>
            <person name="Chaidir N."/>
            <person name="Claudel C."/>
            <person name="Donnadieu C."/>
            <person name="Faraut T."/>
            <person name="Fievet G."/>
            <person name="Helmstetter N."/>
            <person name="King M."/>
            <person name="Knapp S.J."/>
            <person name="Lai Z."/>
            <person name="Le Paslier M.C."/>
            <person name="Lippi Y."/>
            <person name="Lorenzon L."/>
            <person name="Mandel J.R."/>
            <person name="Marage G."/>
            <person name="Marchand G."/>
            <person name="Marquand E."/>
            <person name="Bret-Mestries E."/>
            <person name="Morien E."/>
            <person name="Nambeesan S."/>
            <person name="Nguyen T."/>
            <person name="Pegot-Espagnet P."/>
            <person name="Pouilly N."/>
            <person name="Raftis F."/>
            <person name="Sallet E."/>
            <person name="Schiex T."/>
            <person name="Thomas J."/>
            <person name="Vandecasteele C."/>
            <person name="Vares D."/>
            <person name="Vear F."/>
            <person name="Vautrin S."/>
            <person name="Crespi M."/>
            <person name="Mangin B."/>
            <person name="Burke J.M."/>
            <person name="Salse J."/>
            <person name="Munos S."/>
            <person name="Vincourt P."/>
            <person name="Rieseberg L.H."/>
            <person name="Langlade N.B."/>
        </authorList>
    </citation>
    <scope>NUCLEOTIDE SEQUENCE</scope>
    <source>
        <tissue evidence="1">Leaves</tissue>
    </source>
</reference>
<gene>
    <name evidence="1" type="ORF">HanXRQr2_Chr08g0350151</name>
</gene>
<organism evidence="1 2">
    <name type="scientific">Helianthus annuus</name>
    <name type="common">Common sunflower</name>
    <dbReference type="NCBI Taxonomy" id="4232"/>
    <lineage>
        <taxon>Eukaryota</taxon>
        <taxon>Viridiplantae</taxon>
        <taxon>Streptophyta</taxon>
        <taxon>Embryophyta</taxon>
        <taxon>Tracheophyta</taxon>
        <taxon>Spermatophyta</taxon>
        <taxon>Magnoliopsida</taxon>
        <taxon>eudicotyledons</taxon>
        <taxon>Gunneridae</taxon>
        <taxon>Pentapetalae</taxon>
        <taxon>asterids</taxon>
        <taxon>campanulids</taxon>
        <taxon>Asterales</taxon>
        <taxon>Asteraceae</taxon>
        <taxon>Asteroideae</taxon>
        <taxon>Heliantheae alliance</taxon>
        <taxon>Heliantheae</taxon>
        <taxon>Helianthus</taxon>
    </lineage>
</organism>
<dbReference type="Proteomes" id="UP000215914">
    <property type="component" value="Unassembled WGS sequence"/>
</dbReference>
<dbReference type="EMBL" id="MNCJ02000323">
    <property type="protein sequence ID" value="KAF5796327.1"/>
    <property type="molecule type" value="Genomic_DNA"/>
</dbReference>
<sequence>MEDLESSLKDVWIGSYKLFIVPARFVDGKHIPRKDEQVWQPVKGKEVQEEGREEVIEKPSASVNVNVEDRRSFRDTLLNKEPEINVVMEIDVESNVNAFGEWYERGIIVRLKSLEFLTNLRYWLKNLCDGAVEIKYVGGLCVILVFENRDYKNEFVSKKVEWDSYVESVEDWVGQTFKPTQFPEEDGDLSVACVGIRRSLIDRVNQKVRLKWKSAVFDVLVEEEMAD</sequence>
<reference evidence="1" key="2">
    <citation type="submission" date="2020-06" db="EMBL/GenBank/DDBJ databases">
        <title>Helianthus annuus Genome sequencing and assembly Release 2.</title>
        <authorList>
            <person name="Gouzy J."/>
            <person name="Langlade N."/>
            <person name="Munos S."/>
        </authorList>
    </citation>
    <scope>NUCLEOTIDE SEQUENCE</scope>
    <source>
        <tissue evidence="1">Leaves</tissue>
    </source>
</reference>
<comment type="caution">
    <text evidence="1">The sequence shown here is derived from an EMBL/GenBank/DDBJ whole genome shotgun (WGS) entry which is preliminary data.</text>
</comment>